<dbReference type="AlphaFoldDB" id="A0A251TDZ9"/>
<protein>
    <submittedName>
        <fullName evidence="2">Uncharacterized protein</fullName>
    </submittedName>
</protein>
<proteinExistence type="predicted"/>
<dbReference type="Proteomes" id="UP000215914">
    <property type="component" value="Chromosome 11"/>
</dbReference>
<reference evidence="2" key="2">
    <citation type="submission" date="2017-02" db="EMBL/GenBank/DDBJ databases">
        <title>Sunflower complete genome.</title>
        <authorList>
            <person name="Langlade N."/>
            <person name="Munos S."/>
        </authorList>
    </citation>
    <scope>NUCLEOTIDE SEQUENCE [LARGE SCALE GENOMIC DNA]</scope>
    <source>
        <tissue evidence="2">Leaves</tissue>
    </source>
</reference>
<evidence type="ECO:0000313" key="3">
    <source>
        <dbReference type="EMBL" id="OTG10500.1"/>
    </source>
</evidence>
<evidence type="ECO:0000313" key="2">
    <source>
        <dbReference type="EMBL" id="OTG09104.1"/>
    </source>
</evidence>
<dbReference type="Proteomes" id="UP000215914">
    <property type="component" value="Chromosome 10"/>
</dbReference>
<dbReference type="EMBL" id="MNCJ02000326">
    <property type="protein sequence ID" value="KAF5783281.1"/>
    <property type="molecule type" value="Genomic_DNA"/>
</dbReference>
<evidence type="ECO:0000313" key="4">
    <source>
        <dbReference type="Proteomes" id="UP000215914"/>
    </source>
</evidence>
<dbReference type="EMBL" id="CM007900">
    <property type="protein sequence ID" value="OTG09104.1"/>
    <property type="molecule type" value="Genomic_DNA"/>
</dbReference>
<keyword evidence="4" id="KW-1185">Reference proteome</keyword>
<reference evidence="1" key="3">
    <citation type="submission" date="2020-06" db="EMBL/GenBank/DDBJ databases">
        <title>Helianthus annuus Genome sequencing and assembly Release 2.</title>
        <authorList>
            <person name="Gouzy J."/>
            <person name="Langlade N."/>
            <person name="Munos S."/>
        </authorList>
    </citation>
    <scope>NUCLEOTIDE SEQUENCE</scope>
    <source>
        <tissue evidence="1">Leaves</tissue>
    </source>
</reference>
<accession>A0A251TDZ9</accession>
<evidence type="ECO:0000313" key="1">
    <source>
        <dbReference type="EMBL" id="KAF5783281.1"/>
    </source>
</evidence>
<organism evidence="2 4">
    <name type="scientific">Helianthus annuus</name>
    <name type="common">Common sunflower</name>
    <dbReference type="NCBI Taxonomy" id="4232"/>
    <lineage>
        <taxon>Eukaryota</taxon>
        <taxon>Viridiplantae</taxon>
        <taxon>Streptophyta</taxon>
        <taxon>Embryophyta</taxon>
        <taxon>Tracheophyta</taxon>
        <taxon>Spermatophyta</taxon>
        <taxon>Magnoliopsida</taxon>
        <taxon>eudicotyledons</taxon>
        <taxon>Gunneridae</taxon>
        <taxon>Pentapetalae</taxon>
        <taxon>asterids</taxon>
        <taxon>campanulids</taxon>
        <taxon>Asterales</taxon>
        <taxon>Asteraceae</taxon>
        <taxon>Asteroideae</taxon>
        <taxon>Heliantheae alliance</taxon>
        <taxon>Heliantheae</taxon>
        <taxon>Helianthus</taxon>
    </lineage>
</organism>
<gene>
    <name evidence="3" type="ORF">HannXRQ_Chr10g0288261</name>
    <name evidence="2" type="ORF">HannXRQ_Chr11g0349261</name>
    <name evidence="1" type="ORF">HanXRQr2_Chr11g0506081</name>
</gene>
<dbReference type="EMBL" id="CM007899">
    <property type="protein sequence ID" value="OTG10500.1"/>
    <property type="molecule type" value="Genomic_DNA"/>
</dbReference>
<name>A0A251TDZ9_HELAN</name>
<sequence>MDTNNILISLGLYGSDHNMFIVHREITLAVRLLEKVDAFYDFGWWSGVITKNMLIVDTLQGLCF</sequence>
<reference evidence="1 4" key="1">
    <citation type="journal article" date="2017" name="Nature">
        <title>The sunflower genome provides insights into oil metabolism, flowering and Asterid evolution.</title>
        <authorList>
            <person name="Badouin H."/>
            <person name="Gouzy J."/>
            <person name="Grassa C.J."/>
            <person name="Murat F."/>
            <person name="Staton S.E."/>
            <person name="Cottret L."/>
            <person name="Lelandais-Briere C."/>
            <person name="Owens G.L."/>
            <person name="Carrere S."/>
            <person name="Mayjonade B."/>
            <person name="Legrand L."/>
            <person name="Gill N."/>
            <person name="Kane N.C."/>
            <person name="Bowers J.E."/>
            <person name="Hubner S."/>
            <person name="Bellec A."/>
            <person name="Berard A."/>
            <person name="Berges H."/>
            <person name="Blanchet N."/>
            <person name="Boniface M.C."/>
            <person name="Brunel D."/>
            <person name="Catrice O."/>
            <person name="Chaidir N."/>
            <person name="Claudel C."/>
            <person name="Donnadieu C."/>
            <person name="Faraut T."/>
            <person name="Fievet G."/>
            <person name="Helmstetter N."/>
            <person name="King M."/>
            <person name="Knapp S.J."/>
            <person name="Lai Z."/>
            <person name="Le Paslier M.C."/>
            <person name="Lippi Y."/>
            <person name="Lorenzon L."/>
            <person name="Mandel J.R."/>
            <person name="Marage G."/>
            <person name="Marchand G."/>
            <person name="Marquand E."/>
            <person name="Bret-Mestries E."/>
            <person name="Morien E."/>
            <person name="Nambeesan S."/>
            <person name="Nguyen T."/>
            <person name="Pegot-Espagnet P."/>
            <person name="Pouilly N."/>
            <person name="Raftis F."/>
            <person name="Sallet E."/>
            <person name="Schiex T."/>
            <person name="Thomas J."/>
            <person name="Vandecasteele C."/>
            <person name="Vares D."/>
            <person name="Vear F."/>
            <person name="Vautrin S."/>
            <person name="Crespi M."/>
            <person name="Mangin B."/>
            <person name="Burke J.M."/>
            <person name="Salse J."/>
            <person name="Munos S."/>
            <person name="Vincourt P."/>
            <person name="Rieseberg L.H."/>
            <person name="Langlade N.B."/>
        </authorList>
    </citation>
    <scope>NUCLEOTIDE SEQUENCE [LARGE SCALE GENOMIC DNA]</scope>
    <source>
        <strain evidence="4">cv. SF193</strain>
        <tissue evidence="1">Leaves</tissue>
    </source>
</reference>
<dbReference type="Gramene" id="mRNA:HanXRQr2_Chr11g0506081">
    <property type="protein sequence ID" value="mRNA:HanXRQr2_Chr11g0506081"/>
    <property type="gene ID" value="HanXRQr2_Chr11g0506081"/>
</dbReference>